<accession>A0A318EK49</accession>
<feature type="signal peptide" evidence="1">
    <location>
        <begin position="1"/>
        <end position="23"/>
    </location>
</feature>
<dbReference type="EMBL" id="QICN01000001">
    <property type="protein sequence ID" value="PXV71455.1"/>
    <property type="molecule type" value="Genomic_DNA"/>
</dbReference>
<dbReference type="Proteomes" id="UP000248330">
    <property type="component" value="Unassembled WGS sequence"/>
</dbReference>
<gene>
    <name evidence="2" type="ORF">C8D93_101506</name>
</gene>
<evidence type="ECO:0000256" key="1">
    <source>
        <dbReference type="SAM" id="SignalP"/>
    </source>
</evidence>
<dbReference type="SUPFAM" id="SSF110087">
    <property type="entry name" value="DR1885-like metal-binding protein"/>
    <property type="match status" value="1"/>
</dbReference>
<dbReference type="OrthoDB" id="9796962at2"/>
<keyword evidence="3" id="KW-1185">Reference proteome</keyword>
<dbReference type="Gene3D" id="2.60.40.1890">
    <property type="entry name" value="PCu(A)C copper chaperone"/>
    <property type="match status" value="1"/>
</dbReference>
<evidence type="ECO:0000313" key="3">
    <source>
        <dbReference type="Proteomes" id="UP000248330"/>
    </source>
</evidence>
<comment type="caution">
    <text evidence="2">The sequence shown here is derived from an EMBL/GenBank/DDBJ whole genome shotgun (WGS) entry which is preliminary data.</text>
</comment>
<sequence length="141" mass="14955">MNLRLIGLCAVLILTACSRTPPAAPQASDGWVRLAPPGTNVNAGYLRLHNNTSQPLRCDGADTTDFGAAEIHRTVVDDGQSRMLREQVIEVPPHGSAELAPGGYHLMLFRPQKALTVGDTVSVTLRCGETAVDAVLTVRAA</sequence>
<reference evidence="2 3" key="1">
    <citation type="submission" date="2018-04" db="EMBL/GenBank/DDBJ databases">
        <title>Genomic Encyclopedia of Type Strains, Phase IV (KMG-IV): sequencing the most valuable type-strain genomes for metagenomic binning, comparative biology and taxonomic classification.</title>
        <authorList>
            <person name="Goeker M."/>
        </authorList>
    </citation>
    <scope>NUCLEOTIDE SEQUENCE [LARGE SCALE GENOMIC DNA]</scope>
    <source>
        <strain evidence="2 3">DSM 104150</strain>
    </source>
</reference>
<keyword evidence="1" id="KW-0732">Signal</keyword>
<organism evidence="2 3">
    <name type="scientific">Sinimarinibacterium flocculans</name>
    <dbReference type="NCBI Taxonomy" id="985250"/>
    <lineage>
        <taxon>Bacteria</taxon>
        <taxon>Pseudomonadati</taxon>
        <taxon>Pseudomonadota</taxon>
        <taxon>Gammaproteobacteria</taxon>
        <taxon>Nevskiales</taxon>
        <taxon>Nevskiaceae</taxon>
        <taxon>Sinimarinibacterium</taxon>
    </lineage>
</organism>
<proteinExistence type="predicted"/>
<dbReference type="RefSeq" id="WP_110263567.1">
    <property type="nucleotide sequence ID" value="NZ_CAKZQT010000007.1"/>
</dbReference>
<dbReference type="PROSITE" id="PS51257">
    <property type="entry name" value="PROKAR_LIPOPROTEIN"/>
    <property type="match status" value="1"/>
</dbReference>
<dbReference type="InterPro" id="IPR058248">
    <property type="entry name" value="Lxx211020-like"/>
</dbReference>
<protein>
    <recommendedName>
        <fullName evidence="4">Copper(I)-binding protein</fullName>
    </recommendedName>
</protein>
<evidence type="ECO:0008006" key="4">
    <source>
        <dbReference type="Google" id="ProtNLM"/>
    </source>
</evidence>
<dbReference type="AlphaFoldDB" id="A0A318EK49"/>
<dbReference type="PANTHER" id="PTHR36302:SF1">
    <property type="entry name" value="COPPER CHAPERONE PCU(A)C"/>
    <property type="match status" value="1"/>
</dbReference>
<dbReference type="PANTHER" id="PTHR36302">
    <property type="entry name" value="BLR7088 PROTEIN"/>
    <property type="match status" value="1"/>
</dbReference>
<name>A0A318EK49_9GAMM</name>
<feature type="chain" id="PRO_5016340655" description="Copper(I)-binding protein" evidence="1">
    <location>
        <begin position="24"/>
        <end position="141"/>
    </location>
</feature>
<dbReference type="Pfam" id="PF04314">
    <property type="entry name" value="PCuAC"/>
    <property type="match status" value="1"/>
</dbReference>
<dbReference type="InterPro" id="IPR036182">
    <property type="entry name" value="PCuAC_sf"/>
</dbReference>
<dbReference type="InterPro" id="IPR007410">
    <property type="entry name" value="LpqE-like"/>
</dbReference>
<evidence type="ECO:0000313" key="2">
    <source>
        <dbReference type="EMBL" id="PXV71455.1"/>
    </source>
</evidence>